<comment type="caution">
    <text evidence="11">The sequence shown here is derived from an EMBL/GenBank/DDBJ whole genome shotgun (WGS) entry which is preliminary data.</text>
</comment>
<gene>
    <name evidence="11" type="ORF">GGU10DRAFT_232290</name>
</gene>
<keyword evidence="7" id="KW-0229">DNA integration</keyword>
<keyword evidence="8" id="KW-0695">RNA-directed DNA polymerase</keyword>
<proteinExistence type="predicted"/>
<dbReference type="InterPro" id="IPR036397">
    <property type="entry name" value="RNaseH_sf"/>
</dbReference>
<keyword evidence="12" id="KW-1185">Reference proteome</keyword>
<dbReference type="GO" id="GO:0003676">
    <property type="term" value="F:nucleic acid binding"/>
    <property type="evidence" value="ECO:0007669"/>
    <property type="project" value="InterPro"/>
</dbReference>
<evidence type="ECO:0000256" key="8">
    <source>
        <dbReference type="ARBA" id="ARBA00022918"/>
    </source>
</evidence>
<keyword evidence="4" id="KW-0255">Endonuclease</keyword>
<keyword evidence="9" id="KW-0239">DNA-directed DNA polymerase</keyword>
<evidence type="ECO:0000256" key="7">
    <source>
        <dbReference type="ARBA" id="ARBA00022908"/>
    </source>
</evidence>
<evidence type="ECO:0000256" key="1">
    <source>
        <dbReference type="ARBA" id="ARBA00022695"/>
    </source>
</evidence>
<organism evidence="11 12">
    <name type="scientific">Lentinula aff. detonsa</name>
    <dbReference type="NCBI Taxonomy" id="2804958"/>
    <lineage>
        <taxon>Eukaryota</taxon>
        <taxon>Fungi</taxon>
        <taxon>Dikarya</taxon>
        <taxon>Basidiomycota</taxon>
        <taxon>Agaricomycotina</taxon>
        <taxon>Agaricomycetes</taxon>
        <taxon>Agaricomycetidae</taxon>
        <taxon>Agaricales</taxon>
        <taxon>Marasmiineae</taxon>
        <taxon>Omphalotaceae</taxon>
        <taxon>Lentinula</taxon>
    </lineage>
</organism>
<keyword evidence="6" id="KW-0460">Magnesium</keyword>
<evidence type="ECO:0000256" key="6">
    <source>
        <dbReference type="ARBA" id="ARBA00022842"/>
    </source>
</evidence>
<evidence type="ECO:0000256" key="10">
    <source>
        <dbReference type="ARBA" id="ARBA00023172"/>
    </source>
</evidence>
<keyword evidence="5" id="KW-0378">Hydrolase</keyword>
<protein>
    <recommendedName>
        <fullName evidence="13">GAG-pre-integrase domain-containing protein</fullName>
    </recommendedName>
</protein>
<dbReference type="GO" id="GO:0003887">
    <property type="term" value="F:DNA-directed DNA polymerase activity"/>
    <property type="evidence" value="ECO:0007669"/>
    <property type="project" value="UniProtKB-KW"/>
</dbReference>
<dbReference type="PANTHER" id="PTHR42648:SF11">
    <property type="entry name" value="TRANSPOSON TY4-P GAG-POL POLYPROTEIN"/>
    <property type="match status" value="1"/>
</dbReference>
<evidence type="ECO:0000256" key="3">
    <source>
        <dbReference type="ARBA" id="ARBA00022723"/>
    </source>
</evidence>
<evidence type="ECO:0000256" key="2">
    <source>
        <dbReference type="ARBA" id="ARBA00022722"/>
    </source>
</evidence>
<accession>A0AA38L4D8</accession>
<dbReference type="GO" id="GO:0006310">
    <property type="term" value="P:DNA recombination"/>
    <property type="evidence" value="ECO:0007669"/>
    <property type="project" value="UniProtKB-KW"/>
</dbReference>
<name>A0AA38L4D8_9AGAR</name>
<reference evidence="11" key="1">
    <citation type="submission" date="2022-08" db="EMBL/GenBank/DDBJ databases">
        <authorList>
            <consortium name="DOE Joint Genome Institute"/>
            <person name="Min B."/>
            <person name="Riley R."/>
            <person name="Sierra-Patev S."/>
            <person name="Naranjo-Ortiz M."/>
            <person name="Looney B."/>
            <person name="Konkel Z."/>
            <person name="Slot J.C."/>
            <person name="Sakamoto Y."/>
            <person name="Steenwyk J.L."/>
            <person name="Rokas A."/>
            <person name="Carro J."/>
            <person name="Camarero S."/>
            <person name="Ferreira P."/>
            <person name="Molpeceres G."/>
            <person name="Ruiz-Duenas F.J."/>
            <person name="Serrano A."/>
            <person name="Henrissat B."/>
            <person name="Drula E."/>
            <person name="Hughes K.W."/>
            <person name="Mata J.L."/>
            <person name="Ishikawa N.K."/>
            <person name="Vargas-Isla R."/>
            <person name="Ushijima S."/>
            <person name="Smith C.A."/>
            <person name="Ahrendt S."/>
            <person name="Andreopoulos W."/>
            <person name="He G."/>
            <person name="Labutti K."/>
            <person name="Lipzen A."/>
            <person name="Ng V."/>
            <person name="Sandor L."/>
            <person name="Barry K."/>
            <person name="Martinez A.T."/>
            <person name="Xiao Y."/>
            <person name="Gibbons J.G."/>
            <person name="Terashima K."/>
            <person name="Hibbett D.S."/>
            <person name="Grigoriev I.V."/>
        </authorList>
    </citation>
    <scope>NUCLEOTIDE SEQUENCE</scope>
    <source>
        <strain evidence="11">TFB10291</strain>
    </source>
</reference>
<keyword evidence="2" id="KW-0540">Nuclease</keyword>
<dbReference type="GO" id="GO:0003964">
    <property type="term" value="F:RNA-directed DNA polymerase activity"/>
    <property type="evidence" value="ECO:0007669"/>
    <property type="project" value="UniProtKB-KW"/>
</dbReference>
<feature type="non-terminal residue" evidence="11">
    <location>
        <position position="116"/>
    </location>
</feature>
<evidence type="ECO:0000313" key="12">
    <source>
        <dbReference type="Proteomes" id="UP001163798"/>
    </source>
</evidence>
<dbReference type="Gene3D" id="3.30.420.10">
    <property type="entry name" value="Ribonuclease H-like superfamily/Ribonuclease H"/>
    <property type="match status" value="1"/>
</dbReference>
<dbReference type="Proteomes" id="UP001163798">
    <property type="component" value="Unassembled WGS sequence"/>
</dbReference>
<evidence type="ECO:0000313" key="11">
    <source>
        <dbReference type="EMBL" id="KAJ3783325.1"/>
    </source>
</evidence>
<dbReference type="InterPro" id="IPR039537">
    <property type="entry name" value="Retrotran_Ty1/copia-like"/>
</dbReference>
<keyword evidence="9" id="KW-0808">Transferase</keyword>
<feature type="non-terminal residue" evidence="11">
    <location>
        <position position="1"/>
    </location>
</feature>
<keyword evidence="3" id="KW-0479">Metal-binding</keyword>
<dbReference type="GO" id="GO:0015074">
    <property type="term" value="P:DNA integration"/>
    <property type="evidence" value="ECO:0007669"/>
    <property type="project" value="UniProtKB-KW"/>
</dbReference>
<sequence length="116" mass="13015">LGHAGITRIKMMVEKELVDGLEVVGPMDEKLEKCDSCQLGQARRRPFDAVTTRESRRLERIHVDLTGPIRVRALGGYYYSMPIVDGHSAMAKDFYLANKESSTTLAALRSYKARAE</sequence>
<keyword evidence="1" id="KW-0548">Nucleotidyltransferase</keyword>
<evidence type="ECO:0000256" key="4">
    <source>
        <dbReference type="ARBA" id="ARBA00022759"/>
    </source>
</evidence>
<dbReference type="PANTHER" id="PTHR42648">
    <property type="entry name" value="TRANSPOSASE, PUTATIVE-RELATED"/>
    <property type="match status" value="1"/>
</dbReference>
<evidence type="ECO:0008006" key="13">
    <source>
        <dbReference type="Google" id="ProtNLM"/>
    </source>
</evidence>
<dbReference type="AlphaFoldDB" id="A0AA38L4D8"/>
<dbReference type="GO" id="GO:0004519">
    <property type="term" value="F:endonuclease activity"/>
    <property type="evidence" value="ECO:0007669"/>
    <property type="project" value="UniProtKB-KW"/>
</dbReference>
<evidence type="ECO:0000256" key="5">
    <source>
        <dbReference type="ARBA" id="ARBA00022801"/>
    </source>
</evidence>
<dbReference type="EMBL" id="MU793425">
    <property type="protein sequence ID" value="KAJ3783325.1"/>
    <property type="molecule type" value="Genomic_DNA"/>
</dbReference>
<evidence type="ECO:0000256" key="9">
    <source>
        <dbReference type="ARBA" id="ARBA00022932"/>
    </source>
</evidence>
<dbReference type="GO" id="GO:0046872">
    <property type="term" value="F:metal ion binding"/>
    <property type="evidence" value="ECO:0007669"/>
    <property type="project" value="UniProtKB-KW"/>
</dbReference>
<dbReference type="GO" id="GO:0016787">
    <property type="term" value="F:hydrolase activity"/>
    <property type="evidence" value="ECO:0007669"/>
    <property type="project" value="UniProtKB-KW"/>
</dbReference>
<keyword evidence="10" id="KW-0233">DNA recombination</keyword>